<dbReference type="GO" id="GO:0046872">
    <property type="term" value="F:metal ion binding"/>
    <property type="evidence" value="ECO:0007669"/>
    <property type="project" value="UniProtKB-KW"/>
</dbReference>
<protein>
    <submittedName>
        <fullName evidence="13">Neprilysin-2-like</fullName>
    </submittedName>
</protein>
<proteinExistence type="inferred from homology"/>
<dbReference type="InterPro" id="IPR000718">
    <property type="entry name" value="Peptidase_M13"/>
</dbReference>
<evidence type="ECO:0000256" key="6">
    <source>
        <dbReference type="ARBA" id="ARBA00022801"/>
    </source>
</evidence>
<dbReference type="PRINTS" id="PR00786">
    <property type="entry name" value="NEPRILYSIN"/>
</dbReference>
<dbReference type="InterPro" id="IPR042089">
    <property type="entry name" value="Peptidase_M13_dom_2"/>
</dbReference>
<dbReference type="PANTHER" id="PTHR11733:SF224">
    <property type="entry name" value="NEPRILYSIN-2"/>
    <property type="match status" value="1"/>
</dbReference>
<keyword evidence="4" id="KW-0645">Protease</keyword>
<dbReference type="CDD" id="cd08662">
    <property type="entry name" value="M13"/>
    <property type="match status" value="1"/>
</dbReference>
<keyword evidence="12" id="KW-1185">Reference proteome</keyword>
<evidence type="ECO:0000259" key="11">
    <source>
        <dbReference type="Pfam" id="PF05649"/>
    </source>
</evidence>
<dbReference type="GeneID" id="117576187"/>
<evidence type="ECO:0000259" key="10">
    <source>
        <dbReference type="Pfam" id="PF01431"/>
    </source>
</evidence>
<keyword evidence="9" id="KW-1133">Transmembrane helix</keyword>
<evidence type="ECO:0000256" key="4">
    <source>
        <dbReference type="ARBA" id="ARBA00022670"/>
    </source>
</evidence>
<dbReference type="GO" id="GO:0016485">
    <property type="term" value="P:protein processing"/>
    <property type="evidence" value="ECO:0007669"/>
    <property type="project" value="TreeGrafter"/>
</dbReference>
<dbReference type="PANTHER" id="PTHR11733">
    <property type="entry name" value="ZINC METALLOPROTEASE FAMILY M13 NEPRILYSIN-RELATED"/>
    <property type="match status" value="1"/>
</dbReference>
<evidence type="ECO:0000256" key="2">
    <source>
        <dbReference type="ARBA" id="ARBA00004401"/>
    </source>
</evidence>
<dbReference type="GO" id="GO:0004222">
    <property type="term" value="F:metalloendopeptidase activity"/>
    <property type="evidence" value="ECO:0007669"/>
    <property type="project" value="InterPro"/>
</dbReference>
<keyword evidence="9" id="KW-0472">Membrane</keyword>
<evidence type="ECO:0000256" key="3">
    <source>
        <dbReference type="ARBA" id="ARBA00007357"/>
    </source>
</evidence>
<comment type="cofactor">
    <cofactor evidence="1">
        <name>Zn(2+)</name>
        <dbReference type="ChEBI" id="CHEBI:29105"/>
    </cofactor>
</comment>
<feature type="domain" description="Peptidase M13 C-terminal" evidence="10">
    <location>
        <begin position="526"/>
        <end position="731"/>
    </location>
</feature>
<sequence length="732" mass="85165">MALFKFLTDCKANKAQSPRRRSVPYIAALALVLLTTIFFIYKLCTNRYETYVCNTKECRDTASEVVKKMNVYVDPCNNFYEFACGTYNDKEIIPEDKTSINRFNVIEDKLLEQLKDIISAEPSENAPKHFRLPNLYYKACINTTWIETLGSTSITNIAKSMGGWPLLEGDKWNENNNFKWQELVKKFRAQGFDFEYIIDFSVEADLRNSSKRVMSLDQADLAVSREYLVKGENETLVSAYYDYMVDIAVLFGAKKDEAKEQLRQSLQFEIDLATISWPKEKFRNSSVMFNPFTLQQLSAAYPYVDWVDYLNALLPKGLSVQENDIINVNVPPFFEKLGKLLAKTPNRVIANYLMWRIHAFSIRYLSEDFHNRREKYRMTIDGHQKQEERWKECINIVNKDFDISVGSLYVRKHFDQDSKANVLEMVNNVRKVFYFILHEVNWMDDKTRHEAKKKLNNMEAHIGYPDELLDDKELVKYYDNLKINPDNFFESRLAINMFETDIVFNLLRLPVNKTDWIFHSRASEVNAFYSTMENSILIPAGIMQDFFFSAQRPNYMNYGTIGSVIGHEITHGFDDEGRQFDGDGDMRDWWQPDTAKAYLKKAQCIIEQYGNFTDRLTGLKLNGINTQGENIADNGGVKEAYRAYQSWVGDHEPEPRLPGLGYTPQQMFWISFAQNGCAKDRLKERRETITTDVHSPAEFRVLGPLRNSKDFAKDFQCPEGSPMNPVHKCEVW</sequence>
<evidence type="ECO:0000256" key="9">
    <source>
        <dbReference type="SAM" id="Phobius"/>
    </source>
</evidence>
<evidence type="ECO:0000256" key="7">
    <source>
        <dbReference type="ARBA" id="ARBA00022833"/>
    </source>
</evidence>
<keyword evidence="9" id="KW-0812">Transmembrane</keyword>
<evidence type="ECO:0000313" key="12">
    <source>
        <dbReference type="Proteomes" id="UP000515160"/>
    </source>
</evidence>
<dbReference type="Proteomes" id="UP000515160">
    <property type="component" value="Chromosome 2R"/>
</dbReference>
<dbReference type="SUPFAM" id="SSF55486">
    <property type="entry name" value="Metalloproteases ('zincins'), catalytic domain"/>
    <property type="match status" value="1"/>
</dbReference>
<feature type="transmembrane region" description="Helical" evidence="9">
    <location>
        <begin position="23"/>
        <end position="41"/>
    </location>
</feature>
<keyword evidence="5" id="KW-0479">Metal-binding</keyword>
<keyword evidence="7" id="KW-0862">Zinc</keyword>
<dbReference type="GO" id="GO:0005886">
    <property type="term" value="C:plasma membrane"/>
    <property type="evidence" value="ECO:0007669"/>
    <property type="project" value="UniProtKB-SubCell"/>
</dbReference>
<dbReference type="Gene3D" id="3.40.390.10">
    <property type="entry name" value="Collagenase (Catalytic Domain)"/>
    <property type="match status" value="1"/>
</dbReference>
<dbReference type="AlphaFoldDB" id="A0A9C6SX31"/>
<dbReference type="OrthoDB" id="6475849at2759"/>
<evidence type="ECO:0000256" key="1">
    <source>
        <dbReference type="ARBA" id="ARBA00001947"/>
    </source>
</evidence>
<dbReference type="Pfam" id="PF01431">
    <property type="entry name" value="Peptidase_M13"/>
    <property type="match status" value="1"/>
</dbReference>
<accession>A0A9C6SX31</accession>
<organism evidence="12 13">
    <name type="scientific">Drosophila albomicans</name>
    <name type="common">Fruit fly</name>
    <dbReference type="NCBI Taxonomy" id="7291"/>
    <lineage>
        <taxon>Eukaryota</taxon>
        <taxon>Metazoa</taxon>
        <taxon>Ecdysozoa</taxon>
        <taxon>Arthropoda</taxon>
        <taxon>Hexapoda</taxon>
        <taxon>Insecta</taxon>
        <taxon>Pterygota</taxon>
        <taxon>Neoptera</taxon>
        <taxon>Endopterygota</taxon>
        <taxon>Diptera</taxon>
        <taxon>Brachycera</taxon>
        <taxon>Muscomorpha</taxon>
        <taxon>Ephydroidea</taxon>
        <taxon>Drosophilidae</taxon>
        <taxon>Drosophila</taxon>
    </lineage>
</organism>
<dbReference type="InterPro" id="IPR008753">
    <property type="entry name" value="Peptidase_M13_N"/>
</dbReference>
<gene>
    <name evidence="13" type="primary">LOC117576187</name>
</gene>
<feature type="domain" description="Peptidase M13 N-terminal" evidence="11">
    <location>
        <begin position="75"/>
        <end position="465"/>
    </location>
</feature>
<dbReference type="Pfam" id="PF05649">
    <property type="entry name" value="Peptidase_M13_N"/>
    <property type="match status" value="1"/>
</dbReference>
<keyword evidence="6" id="KW-0378">Hydrolase</keyword>
<dbReference type="InterPro" id="IPR024079">
    <property type="entry name" value="MetalloPept_cat_dom_sf"/>
</dbReference>
<evidence type="ECO:0000256" key="8">
    <source>
        <dbReference type="ARBA" id="ARBA00023049"/>
    </source>
</evidence>
<comment type="similarity">
    <text evidence="3">Belongs to the peptidase M13 family.</text>
</comment>
<evidence type="ECO:0000313" key="13">
    <source>
        <dbReference type="RefSeq" id="XP_051863390.1"/>
    </source>
</evidence>
<reference evidence="13" key="1">
    <citation type="submission" date="2025-08" db="UniProtKB">
        <authorList>
            <consortium name="RefSeq"/>
        </authorList>
    </citation>
    <scope>IDENTIFICATION</scope>
    <source>
        <strain evidence="13">15112-1751.03</strain>
        <tissue evidence="13">Whole Adult</tissue>
    </source>
</reference>
<evidence type="ECO:0000256" key="5">
    <source>
        <dbReference type="ARBA" id="ARBA00022723"/>
    </source>
</evidence>
<dbReference type="RefSeq" id="XP_051863390.1">
    <property type="nucleotide sequence ID" value="XM_052007430.1"/>
</dbReference>
<comment type="subcellular location">
    <subcellularLocation>
        <location evidence="2">Cell membrane</location>
        <topology evidence="2">Single-pass type II membrane protein</topology>
    </subcellularLocation>
</comment>
<dbReference type="PROSITE" id="PS51885">
    <property type="entry name" value="NEPRILYSIN"/>
    <property type="match status" value="1"/>
</dbReference>
<keyword evidence="8" id="KW-0482">Metalloprotease</keyword>
<name>A0A9C6SX31_DROAB</name>
<dbReference type="InterPro" id="IPR018497">
    <property type="entry name" value="Peptidase_M13_C"/>
</dbReference>
<dbReference type="Gene3D" id="1.10.1380.10">
    <property type="entry name" value="Neutral endopeptidase , domain2"/>
    <property type="match status" value="1"/>
</dbReference>